<dbReference type="SUPFAM" id="SSF54106">
    <property type="entry name" value="LysM domain"/>
    <property type="match status" value="3"/>
</dbReference>
<name>A0A6L9L8R6_9BACT</name>
<evidence type="ECO:0000256" key="1">
    <source>
        <dbReference type="SAM" id="MobiDB-lite"/>
    </source>
</evidence>
<dbReference type="Proteomes" id="UP000474175">
    <property type="component" value="Unassembled WGS sequence"/>
</dbReference>
<sequence>MATSYTSSIGICKKVWLLSVFLTSGWATLFVSQAALGQAAPNIPFDIEFAGVTVHLTQNNQLKVKEEVEKLYAKRSVVTSYVYSIQQLAPLLNPLLRASNIPPDFIHVAPIFPDVNSVGYWGTSLSKGHQLKLTSNGQIDERLHPLVCTQAALRDIDYWHRIRKNYVASLLDYLNINGDSSVPDRLSAYYIMPNAQSSSLFWKVIARKLVFDHEMATNQKPAQYILYEYKNGGGKTLQDIAQQLQVSAQQVITYNTWLRTSRIPTQTPYPVIVQLTPSEFTYALSGERQLSAKQTNQLTDIGFPIVKKSTEKGEGLRSAATYYSINGYRGIQAQNCDNVITLSFLGKLSVNTFLKYNDLTATSVISPGTIYYLEPKAKRAKVPFHIVQNDQSLRSISAMYGVKIKSLQKFNHVKATQRLQTGRVLWLQRKRPTGKAFEYIQQVDTENNQSAPEESTPEKVDLPTQSVDDSTTIITELSDETRLSYKPLNTNETNTAALSPESELDPDDTIVEETPKDPMLYHCVVAGETYHAIARQHAVTVQQLYSWNNRTASSPLKTGDMLLIQKQSPTPSKADSSGKPSTDVVRLSDIDSSQYLFHHTVKPGQTLYRIALIHKVAVKDLMNWNHLSNYTIEVGQQLIIRK</sequence>
<dbReference type="PROSITE" id="PS51782">
    <property type="entry name" value="LYSM"/>
    <property type="match status" value="3"/>
</dbReference>
<feature type="domain" description="LysM" evidence="2">
    <location>
        <begin position="597"/>
        <end position="640"/>
    </location>
</feature>
<dbReference type="AlphaFoldDB" id="A0A6L9L8R6"/>
<feature type="compositionally biased region" description="Acidic residues" evidence="1">
    <location>
        <begin position="502"/>
        <end position="511"/>
    </location>
</feature>
<dbReference type="PANTHER" id="PTHR33734">
    <property type="entry name" value="LYSM DOMAIN-CONTAINING GPI-ANCHORED PROTEIN 2"/>
    <property type="match status" value="1"/>
</dbReference>
<feature type="compositionally biased region" description="Polar residues" evidence="1">
    <location>
        <begin position="487"/>
        <end position="497"/>
    </location>
</feature>
<accession>A0A6L9L8R6</accession>
<feature type="domain" description="LysM" evidence="2">
    <location>
        <begin position="520"/>
        <end position="564"/>
    </location>
</feature>
<evidence type="ECO:0000259" key="2">
    <source>
        <dbReference type="PROSITE" id="PS51782"/>
    </source>
</evidence>
<feature type="region of interest" description="Disordered" evidence="1">
    <location>
        <begin position="444"/>
        <end position="465"/>
    </location>
</feature>
<keyword evidence="4" id="KW-1185">Reference proteome</keyword>
<organism evidence="3 4">
    <name type="scientific">Spirosoma terrae</name>
    <dbReference type="NCBI Taxonomy" id="1968276"/>
    <lineage>
        <taxon>Bacteria</taxon>
        <taxon>Pseudomonadati</taxon>
        <taxon>Bacteroidota</taxon>
        <taxon>Cytophagia</taxon>
        <taxon>Cytophagales</taxon>
        <taxon>Cytophagaceae</taxon>
        <taxon>Spirosoma</taxon>
    </lineage>
</organism>
<evidence type="ECO:0000313" key="3">
    <source>
        <dbReference type="EMBL" id="NDU96985.1"/>
    </source>
</evidence>
<feature type="domain" description="LysM" evidence="2">
    <location>
        <begin position="383"/>
        <end position="427"/>
    </location>
</feature>
<dbReference type="InterPro" id="IPR018392">
    <property type="entry name" value="LysM"/>
</dbReference>
<evidence type="ECO:0000313" key="4">
    <source>
        <dbReference type="Proteomes" id="UP000474175"/>
    </source>
</evidence>
<comment type="caution">
    <text evidence="3">The sequence shown here is derived from an EMBL/GenBank/DDBJ whole genome shotgun (WGS) entry which is preliminary data.</text>
</comment>
<dbReference type="Gene3D" id="3.10.350.10">
    <property type="entry name" value="LysM domain"/>
    <property type="match status" value="3"/>
</dbReference>
<reference evidence="3 4" key="1">
    <citation type="submission" date="2020-02" db="EMBL/GenBank/DDBJ databases">
        <title>Draft genome sequence of two Spirosoma agri KCTC 52727 and Spirosoma terrae KCTC 52035.</title>
        <authorList>
            <person name="Rojas J."/>
            <person name="Ambika Manirajan B."/>
            <person name="Suarez C."/>
            <person name="Ratering S."/>
            <person name="Schnell S."/>
        </authorList>
    </citation>
    <scope>NUCLEOTIDE SEQUENCE [LARGE SCALE GENOMIC DNA]</scope>
    <source>
        <strain evidence="3 4">KCTC 52035</strain>
    </source>
</reference>
<dbReference type="RefSeq" id="WP_163951990.1">
    <property type="nucleotide sequence ID" value="NZ_JAAFZH010000009.1"/>
</dbReference>
<feature type="compositionally biased region" description="Polar residues" evidence="1">
    <location>
        <begin position="444"/>
        <end position="453"/>
    </location>
</feature>
<dbReference type="SMART" id="SM00257">
    <property type="entry name" value="LysM"/>
    <property type="match status" value="3"/>
</dbReference>
<protein>
    <submittedName>
        <fullName evidence="3">LysM peptidoglycan-binding domain-containing protein</fullName>
    </submittedName>
</protein>
<proteinExistence type="predicted"/>
<dbReference type="InterPro" id="IPR036779">
    <property type="entry name" value="LysM_dom_sf"/>
</dbReference>
<dbReference type="Pfam" id="PF01476">
    <property type="entry name" value="LysM"/>
    <property type="match status" value="3"/>
</dbReference>
<feature type="region of interest" description="Disordered" evidence="1">
    <location>
        <begin position="487"/>
        <end position="513"/>
    </location>
</feature>
<dbReference type="PANTHER" id="PTHR33734:SF22">
    <property type="entry name" value="MEMBRANE-BOUND LYTIC MUREIN TRANSGLYCOSYLASE D"/>
    <property type="match status" value="1"/>
</dbReference>
<gene>
    <name evidence="3" type="ORF">GK108_19020</name>
</gene>
<dbReference type="CDD" id="cd00118">
    <property type="entry name" value="LysM"/>
    <property type="match status" value="3"/>
</dbReference>
<dbReference type="EMBL" id="JAAFZH010000009">
    <property type="protein sequence ID" value="NDU96985.1"/>
    <property type="molecule type" value="Genomic_DNA"/>
</dbReference>